<dbReference type="EMBL" id="JARGDH010000001">
    <property type="protein sequence ID" value="KAL0279543.1"/>
    <property type="molecule type" value="Genomic_DNA"/>
</dbReference>
<dbReference type="GO" id="GO:0005743">
    <property type="term" value="C:mitochondrial inner membrane"/>
    <property type="evidence" value="ECO:0007669"/>
    <property type="project" value="UniProtKB-SubCell"/>
</dbReference>
<comment type="subcellular location">
    <subcellularLocation>
        <location evidence="1">Mitochondrion inner membrane</location>
        <topology evidence="1">Peripheral membrane protein</topology>
        <orientation evidence="1">Matrix side</orientation>
    </subcellularLocation>
</comment>
<dbReference type="InterPro" id="IPR019377">
    <property type="entry name" value="NADH_UbQ_OxRdtase_su10"/>
</dbReference>
<organism evidence="10">
    <name type="scientific">Menopon gallinae</name>
    <name type="common">poultry shaft louse</name>
    <dbReference type="NCBI Taxonomy" id="328185"/>
    <lineage>
        <taxon>Eukaryota</taxon>
        <taxon>Metazoa</taxon>
        <taxon>Ecdysozoa</taxon>
        <taxon>Arthropoda</taxon>
        <taxon>Hexapoda</taxon>
        <taxon>Insecta</taxon>
        <taxon>Pterygota</taxon>
        <taxon>Neoptera</taxon>
        <taxon>Paraneoptera</taxon>
        <taxon>Psocodea</taxon>
        <taxon>Troctomorpha</taxon>
        <taxon>Phthiraptera</taxon>
        <taxon>Amblycera</taxon>
        <taxon>Menoponidae</taxon>
        <taxon>Menopon</taxon>
    </lineage>
</organism>
<keyword evidence="9" id="KW-0472">Membrane</keyword>
<dbReference type="InterPro" id="IPR039993">
    <property type="entry name" value="NDUFB10"/>
</dbReference>
<evidence type="ECO:0000256" key="1">
    <source>
        <dbReference type="ARBA" id="ARBA00004443"/>
    </source>
</evidence>
<sequence>MYHTPQAGDETAFAKVIRAITDVVEKPVIWFRETIVVPNRKEYPWYHEQVRRVPTVDECDVNDAMCIFEADQQFMRDRMVDGNILHILKRRFENCCYLNEPDHKEACDGLYQVYLKSATNFHIKYGDLKYSTGSKEAYMKQKHRMIWERRHGPVGTGMKDQREKNEH</sequence>
<keyword evidence="7" id="KW-0249">Electron transport</keyword>
<dbReference type="GO" id="GO:0045271">
    <property type="term" value="C:respiratory chain complex I"/>
    <property type="evidence" value="ECO:0007669"/>
    <property type="project" value="UniProtKB-ARBA"/>
</dbReference>
<evidence type="ECO:0000313" key="10">
    <source>
        <dbReference type="EMBL" id="KAL0279543.1"/>
    </source>
</evidence>
<dbReference type="AlphaFoldDB" id="A0AAW2ICW1"/>
<evidence type="ECO:0000256" key="4">
    <source>
        <dbReference type="ARBA" id="ARBA00022448"/>
    </source>
</evidence>
<evidence type="ECO:0000256" key="2">
    <source>
        <dbReference type="ARBA" id="ARBA00008317"/>
    </source>
</evidence>
<dbReference type="PANTHER" id="PTHR13094:SF1">
    <property type="entry name" value="NADH DEHYDROGENASE [UBIQUINONE] 1 BETA SUBCOMPLEX SUBUNIT 10"/>
    <property type="match status" value="1"/>
</dbReference>
<dbReference type="Pfam" id="PF10249">
    <property type="entry name" value="NDUFB10"/>
    <property type="match status" value="1"/>
</dbReference>
<reference evidence="10" key="1">
    <citation type="journal article" date="2024" name="Gigascience">
        <title>Chromosome-level genome of the poultry shaft louse Menopon gallinae provides insight into the host-switching and adaptive evolution of parasitic lice.</title>
        <authorList>
            <person name="Xu Y."/>
            <person name="Ma L."/>
            <person name="Liu S."/>
            <person name="Liang Y."/>
            <person name="Liu Q."/>
            <person name="He Z."/>
            <person name="Tian L."/>
            <person name="Duan Y."/>
            <person name="Cai W."/>
            <person name="Li H."/>
            <person name="Song F."/>
        </authorList>
    </citation>
    <scope>NUCLEOTIDE SEQUENCE</scope>
    <source>
        <strain evidence="10">Cailab_2023a</strain>
    </source>
</reference>
<keyword evidence="8" id="KW-0496">Mitochondrion</keyword>
<accession>A0AAW2ICW1</accession>
<comment type="caution">
    <text evidence="10">The sequence shown here is derived from an EMBL/GenBank/DDBJ whole genome shotgun (WGS) entry which is preliminary data.</text>
</comment>
<dbReference type="PANTHER" id="PTHR13094">
    <property type="entry name" value="NADH-UBIQUINONE OXIDOREDUCTASE PDSW SUBUNIT"/>
    <property type="match status" value="1"/>
</dbReference>
<name>A0AAW2ICW1_9NEOP</name>
<evidence type="ECO:0000256" key="6">
    <source>
        <dbReference type="ARBA" id="ARBA00022792"/>
    </source>
</evidence>
<keyword evidence="4" id="KW-0813">Transport</keyword>
<evidence type="ECO:0000256" key="5">
    <source>
        <dbReference type="ARBA" id="ARBA00022660"/>
    </source>
</evidence>
<evidence type="ECO:0000256" key="8">
    <source>
        <dbReference type="ARBA" id="ARBA00023128"/>
    </source>
</evidence>
<comment type="similarity">
    <text evidence="2">Belongs to the complex I NDUFB10 subunit family.</text>
</comment>
<evidence type="ECO:0000256" key="9">
    <source>
        <dbReference type="ARBA" id="ARBA00023136"/>
    </source>
</evidence>
<keyword evidence="5" id="KW-0679">Respiratory chain</keyword>
<protein>
    <recommendedName>
        <fullName evidence="3">NADH dehydrogenase [ubiquinone] 1 beta subcomplex subunit 10</fullName>
    </recommendedName>
</protein>
<gene>
    <name evidence="10" type="ORF">PYX00_001073</name>
</gene>
<evidence type="ECO:0000256" key="3">
    <source>
        <dbReference type="ARBA" id="ARBA00014109"/>
    </source>
</evidence>
<proteinExistence type="inferred from homology"/>
<keyword evidence="6" id="KW-0999">Mitochondrion inner membrane</keyword>
<evidence type="ECO:0000256" key="7">
    <source>
        <dbReference type="ARBA" id="ARBA00022982"/>
    </source>
</evidence>